<evidence type="ECO:0000313" key="1">
    <source>
        <dbReference type="EMBL" id="VEL19080.1"/>
    </source>
</evidence>
<protein>
    <submittedName>
        <fullName evidence="1">Uncharacterized protein</fullName>
    </submittedName>
</protein>
<name>A0A3S5AKU1_9PLAT</name>
<dbReference type="Proteomes" id="UP000784294">
    <property type="component" value="Unassembled WGS sequence"/>
</dbReference>
<sequence>MRLYCRYFRPRILYLPQALGPPTIYSTPTFDQEAGPPNHQIIAEYEERLAPSQVHKLPASLPTLFQPNANNSNQLNFVEANELSSFCLCGATDRVCSLTQPPLVQRIPDP</sequence>
<comment type="caution">
    <text evidence="1">The sequence shown here is derived from an EMBL/GenBank/DDBJ whole genome shotgun (WGS) entry which is preliminary data.</text>
</comment>
<keyword evidence="2" id="KW-1185">Reference proteome</keyword>
<gene>
    <name evidence="1" type="ORF">PXEA_LOCUS12520</name>
</gene>
<proteinExistence type="predicted"/>
<organism evidence="1 2">
    <name type="scientific">Protopolystoma xenopodis</name>
    <dbReference type="NCBI Taxonomy" id="117903"/>
    <lineage>
        <taxon>Eukaryota</taxon>
        <taxon>Metazoa</taxon>
        <taxon>Spiralia</taxon>
        <taxon>Lophotrochozoa</taxon>
        <taxon>Platyhelminthes</taxon>
        <taxon>Monogenea</taxon>
        <taxon>Polyopisthocotylea</taxon>
        <taxon>Polystomatidea</taxon>
        <taxon>Polystomatidae</taxon>
        <taxon>Protopolystoma</taxon>
    </lineage>
</organism>
<evidence type="ECO:0000313" key="2">
    <source>
        <dbReference type="Proteomes" id="UP000784294"/>
    </source>
</evidence>
<dbReference type="EMBL" id="CAAALY010039980">
    <property type="protein sequence ID" value="VEL19080.1"/>
    <property type="molecule type" value="Genomic_DNA"/>
</dbReference>
<accession>A0A3S5AKU1</accession>
<reference evidence="1" key="1">
    <citation type="submission" date="2018-11" db="EMBL/GenBank/DDBJ databases">
        <authorList>
            <consortium name="Pathogen Informatics"/>
        </authorList>
    </citation>
    <scope>NUCLEOTIDE SEQUENCE</scope>
</reference>
<dbReference type="AlphaFoldDB" id="A0A3S5AKU1"/>